<keyword evidence="1" id="KW-0175">Coiled coil</keyword>
<dbReference type="EMBL" id="KL197733">
    <property type="protein sequence ID" value="KDQ53565.1"/>
    <property type="molecule type" value="Genomic_DNA"/>
</dbReference>
<dbReference type="Proteomes" id="UP000027265">
    <property type="component" value="Unassembled WGS sequence"/>
</dbReference>
<proteinExistence type="predicted"/>
<evidence type="ECO:0000256" key="1">
    <source>
        <dbReference type="SAM" id="Coils"/>
    </source>
</evidence>
<keyword evidence="4" id="KW-1185">Reference proteome</keyword>
<dbReference type="AlphaFoldDB" id="A0A067PIA4"/>
<evidence type="ECO:0000256" key="2">
    <source>
        <dbReference type="SAM" id="MobiDB-lite"/>
    </source>
</evidence>
<feature type="coiled-coil region" evidence="1">
    <location>
        <begin position="300"/>
        <end position="327"/>
    </location>
</feature>
<evidence type="ECO:0000313" key="4">
    <source>
        <dbReference type="Proteomes" id="UP000027265"/>
    </source>
</evidence>
<feature type="region of interest" description="Disordered" evidence="2">
    <location>
        <begin position="213"/>
        <end position="244"/>
    </location>
</feature>
<sequence>MPKCPETRLEAWITFEGDVKVEEHPVGMFLMERGDPITTSIVSRTGRRFIIHYKDPRRRDFVVSLLWDNQLYSLPPLHYSEYHHAIDSVRISEETFSPIVFSPLKYPEYAEAPTGHDLEVGEIRLMFHGVQDFDASHQHCGPRGGNWDAVTFVFNYGPKATLRAKGFIGYPTSKLIEGLIESRNRRLLAITATQQVWKEDILRHQYPTSRRHSLSSERLVVKEEDSPSVGYSAQSPRIQPKHTPVYGSDDLVPSPPMEPPILDAKPSIPATRGVKRSRSQSAIIGTLGGDDEEEAAFQEYLAARQRHQAAQEKAQRSQEEVEVAKQKLTEIWQRKKPKLEVV</sequence>
<organism evidence="3 4">
    <name type="scientific">Jaapia argillacea MUCL 33604</name>
    <dbReference type="NCBI Taxonomy" id="933084"/>
    <lineage>
        <taxon>Eukaryota</taxon>
        <taxon>Fungi</taxon>
        <taxon>Dikarya</taxon>
        <taxon>Basidiomycota</taxon>
        <taxon>Agaricomycotina</taxon>
        <taxon>Agaricomycetes</taxon>
        <taxon>Agaricomycetidae</taxon>
        <taxon>Jaapiales</taxon>
        <taxon>Jaapiaceae</taxon>
        <taxon>Jaapia</taxon>
    </lineage>
</organism>
<gene>
    <name evidence="3" type="ORF">JAAARDRAFT_209920</name>
</gene>
<reference evidence="4" key="1">
    <citation type="journal article" date="2014" name="Proc. Natl. Acad. Sci. U.S.A.">
        <title>Extensive sampling of basidiomycete genomes demonstrates inadequacy of the white-rot/brown-rot paradigm for wood decay fungi.</title>
        <authorList>
            <person name="Riley R."/>
            <person name="Salamov A.A."/>
            <person name="Brown D.W."/>
            <person name="Nagy L.G."/>
            <person name="Floudas D."/>
            <person name="Held B.W."/>
            <person name="Levasseur A."/>
            <person name="Lombard V."/>
            <person name="Morin E."/>
            <person name="Otillar R."/>
            <person name="Lindquist E.A."/>
            <person name="Sun H."/>
            <person name="LaButti K.M."/>
            <person name="Schmutz J."/>
            <person name="Jabbour D."/>
            <person name="Luo H."/>
            <person name="Baker S.E."/>
            <person name="Pisabarro A.G."/>
            <person name="Walton J.D."/>
            <person name="Blanchette R.A."/>
            <person name="Henrissat B."/>
            <person name="Martin F."/>
            <person name="Cullen D."/>
            <person name="Hibbett D.S."/>
            <person name="Grigoriev I.V."/>
        </authorList>
    </citation>
    <scope>NUCLEOTIDE SEQUENCE [LARGE SCALE GENOMIC DNA]</scope>
    <source>
        <strain evidence="4">MUCL 33604</strain>
    </source>
</reference>
<protein>
    <submittedName>
        <fullName evidence="3">Uncharacterized protein</fullName>
    </submittedName>
</protein>
<name>A0A067PIA4_9AGAM</name>
<dbReference type="HOGENOM" id="CLU_811492_0_0_1"/>
<evidence type="ECO:0000313" key="3">
    <source>
        <dbReference type="EMBL" id="KDQ53565.1"/>
    </source>
</evidence>
<accession>A0A067PIA4</accession>
<dbReference type="InParanoid" id="A0A067PIA4"/>